<accession>A0A8H7SC69</accession>
<dbReference type="GO" id="GO:0003676">
    <property type="term" value="F:nucleic acid binding"/>
    <property type="evidence" value="ECO:0007669"/>
    <property type="project" value="InterPro"/>
</dbReference>
<protein>
    <submittedName>
        <fullName evidence="2">Uncharacterized protein</fullName>
    </submittedName>
</protein>
<gene>
    <name evidence="2" type="ORF">INT45_002309</name>
</gene>
<dbReference type="InterPro" id="IPR036397">
    <property type="entry name" value="RNaseH_sf"/>
</dbReference>
<comment type="caution">
    <text evidence="2">The sequence shown here is derived from an EMBL/GenBank/DDBJ whole genome shotgun (WGS) entry which is preliminary data.</text>
</comment>
<feature type="compositionally biased region" description="Polar residues" evidence="1">
    <location>
        <begin position="173"/>
        <end position="206"/>
    </location>
</feature>
<keyword evidence="3" id="KW-1185">Reference proteome</keyword>
<feature type="compositionally biased region" description="Low complexity" evidence="1">
    <location>
        <begin position="208"/>
        <end position="224"/>
    </location>
</feature>
<evidence type="ECO:0000313" key="2">
    <source>
        <dbReference type="EMBL" id="KAG2227624.1"/>
    </source>
</evidence>
<organism evidence="2 3">
    <name type="scientific">Circinella minor</name>
    <dbReference type="NCBI Taxonomy" id="1195481"/>
    <lineage>
        <taxon>Eukaryota</taxon>
        <taxon>Fungi</taxon>
        <taxon>Fungi incertae sedis</taxon>
        <taxon>Mucoromycota</taxon>
        <taxon>Mucoromycotina</taxon>
        <taxon>Mucoromycetes</taxon>
        <taxon>Mucorales</taxon>
        <taxon>Lichtheimiaceae</taxon>
        <taxon>Circinella</taxon>
    </lineage>
</organism>
<sequence length="326" mass="36196">MTTYNGYLSDEPAQQWTGMVLVHGWPRDPQSQVLHTMIYYIGLVERGNATLFNKLGRWCAENNTEDWTAGFDIVVYNMNATIAEGINCSPYKAVYGQDPQISPLFSEYLRQAFPGQRVVNINDLPVDIRNSLFNDNPNYSDDIVPRVGGSIGASNCYTNNIQINTVTYNNSSNVQHTSKASSDYQSARDNNSGTNIPDSSSSSEVQRSCDSSSDGCDDSFYYGSESVERDTSSLYNANNDYDTDNGELNSDIYSQKSTNPNEERHQEYNSTDLLIKSNIPISKASSSSSSESEDMPLQGPDPNRRKKKHSQAITGSLIFTYNIPSS</sequence>
<dbReference type="Gene3D" id="3.30.420.10">
    <property type="entry name" value="Ribonuclease H-like superfamily/Ribonuclease H"/>
    <property type="match status" value="1"/>
</dbReference>
<reference evidence="2 3" key="1">
    <citation type="submission" date="2020-12" db="EMBL/GenBank/DDBJ databases">
        <title>Metabolic potential, ecology and presence of endohyphal bacteria is reflected in genomic diversity of Mucoromycotina.</title>
        <authorList>
            <person name="Muszewska A."/>
            <person name="Okrasinska A."/>
            <person name="Steczkiewicz K."/>
            <person name="Drgas O."/>
            <person name="Orlowska M."/>
            <person name="Perlinska-Lenart U."/>
            <person name="Aleksandrzak-Piekarczyk T."/>
            <person name="Szatraj K."/>
            <person name="Zielenkiewicz U."/>
            <person name="Pilsyk S."/>
            <person name="Malc E."/>
            <person name="Mieczkowski P."/>
            <person name="Kruszewska J.S."/>
            <person name="Biernat P."/>
            <person name="Pawlowska J."/>
        </authorList>
    </citation>
    <scope>NUCLEOTIDE SEQUENCE [LARGE SCALE GENOMIC DNA]</scope>
    <source>
        <strain evidence="2 3">CBS 142.35</strain>
    </source>
</reference>
<dbReference type="EMBL" id="JAEPRB010000006">
    <property type="protein sequence ID" value="KAG2227624.1"/>
    <property type="molecule type" value="Genomic_DNA"/>
</dbReference>
<dbReference type="Proteomes" id="UP000646827">
    <property type="component" value="Unassembled WGS sequence"/>
</dbReference>
<evidence type="ECO:0000256" key="1">
    <source>
        <dbReference type="SAM" id="MobiDB-lite"/>
    </source>
</evidence>
<dbReference type="AlphaFoldDB" id="A0A8H7SC69"/>
<feature type="compositionally biased region" description="Polar residues" evidence="1">
    <location>
        <begin position="232"/>
        <end position="247"/>
    </location>
</feature>
<dbReference type="OrthoDB" id="5592268at2759"/>
<feature type="region of interest" description="Disordered" evidence="1">
    <location>
        <begin position="271"/>
        <end position="313"/>
    </location>
</feature>
<feature type="region of interest" description="Disordered" evidence="1">
    <location>
        <begin position="173"/>
        <end position="247"/>
    </location>
</feature>
<proteinExistence type="predicted"/>
<name>A0A8H7SC69_9FUNG</name>
<evidence type="ECO:0000313" key="3">
    <source>
        <dbReference type="Proteomes" id="UP000646827"/>
    </source>
</evidence>